<proteinExistence type="predicted"/>
<dbReference type="EMBL" id="LR796852">
    <property type="protein sequence ID" value="CAB4169899.1"/>
    <property type="molecule type" value="Genomic_DNA"/>
</dbReference>
<sequence>MALKGSKRPDLAERNRQNATHGMTISRSYYSWMAMKKRCYREEDISYHNYGGRGIYVCDRWKNSFENFLEDMGIRPDGRELDRIDVNGGYSKENCRWATKKENSSNKRNSFFITHESITKTLAQWAKEKNMYPSTLQRRILSGWPIEHCLNKPSRETKK</sequence>
<organism evidence="1">
    <name type="scientific">uncultured Caudovirales phage</name>
    <dbReference type="NCBI Taxonomy" id="2100421"/>
    <lineage>
        <taxon>Viruses</taxon>
        <taxon>Duplodnaviria</taxon>
        <taxon>Heunggongvirae</taxon>
        <taxon>Uroviricota</taxon>
        <taxon>Caudoviricetes</taxon>
        <taxon>Peduoviridae</taxon>
        <taxon>Maltschvirus</taxon>
        <taxon>Maltschvirus maltsch</taxon>
    </lineage>
</organism>
<gene>
    <name evidence="1" type="ORF">UFOVP901_15</name>
</gene>
<accession>A0A6J5PDH4</accession>
<protein>
    <submittedName>
        <fullName evidence="1">Uncharacterized protein</fullName>
    </submittedName>
</protein>
<name>A0A6J5PDH4_9CAUD</name>
<reference evidence="1" key="1">
    <citation type="submission" date="2020-05" db="EMBL/GenBank/DDBJ databases">
        <authorList>
            <person name="Chiriac C."/>
            <person name="Salcher M."/>
            <person name="Ghai R."/>
            <person name="Kavagutti S V."/>
        </authorList>
    </citation>
    <scope>NUCLEOTIDE SEQUENCE</scope>
</reference>
<evidence type="ECO:0000313" key="1">
    <source>
        <dbReference type="EMBL" id="CAB4169899.1"/>
    </source>
</evidence>